<dbReference type="InterPro" id="IPR013083">
    <property type="entry name" value="Znf_RING/FYVE/PHD"/>
</dbReference>
<organism evidence="2 3">
    <name type="scientific">Diploscapter pachys</name>
    <dbReference type="NCBI Taxonomy" id="2018661"/>
    <lineage>
        <taxon>Eukaryota</taxon>
        <taxon>Metazoa</taxon>
        <taxon>Ecdysozoa</taxon>
        <taxon>Nematoda</taxon>
        <taxon>Chromadorea</taxon>
        <taxon>Rhabditida</taxon>
        <taxon>Rhabditina</taxon>
        <taxon>Rhabditomorpha</taxon>
        <taxon>Rhabditoidea</taxon>
        <taxon>Rhabditidae</taxon>
        <taxon>Diploscapter</taxon>
    </lineage>
</organism>
<evidence type="ECO:0000256" key="1">
    <source>
        <dbReference type="SAM" id="MobiDB-lite"/>
    </source>
</evidence>
<dbReference type="EMBL" id="LIAE01006973">
    <property type="protein sequence ID" value="PAV83261.1"/>
    <property type="molecule type" value="Genomic_DNA"/>
</dbReference>
<evidence type="ECO:0000313" key="2">
    <source>
        <dbReference type="EMBL" id="PAV83261.1"/>
    </source>
</evidence>
<dbReference type="Gene3D" id="3.30.40.10">
    <property type="entry name" value="Zinc/RING finger domain, C3HC4 (zinc finger)"/>
    <property type="match status" value="1"/>
</dbReference>
<feature type="region of interest" description="Disordered" evidence="1">
    <location>
        <begin position="108"/>
        <end position="136"/>
    </location>
</feature>
<dbReference type="AlphaFoldDB" id="A0A2A2LAF0"/>
<gene>
    <name evidence="2" type="ORF">WR25_19812</name>
</gene>
<comment type="caution">
    <text evidence="2">The sequence shown here is derived from an EMBL/GenBank/DDBJ whole genome shotgun (WGS) entry which is preliminary data.</text>
</comment>
<feature type="region of interest" description="Disordered" evidence="1">
    <location>
        <begin position="36"/>
        <end position="72"/>
    </location>
</feature>
<dbReference type="Proteomes" id="UP000218231">
    <property type="component" value="Unassembled WGS sequence"/>
</dbReference>
<reference evidence="2 3" key="1">
    <citation type="journal article" date="2017" name="Curr. Biol.">
        <title>Genome architecture and evolution of a unichromosomal asexual nematode.</title>
        <authorList>
            <person name="Fradin H."/>
            <person name="Zegar C."/>
            <person name="Gutwein M."/>
            <person name="Lucas J."/>
            <person name="Kovtun M."/>
            <person name="Corcoran D."/>
            <person name="Baugh L.R."/>
            <person name="Kiontke K."/>
            <person name="Gunsalus K."/>
            <person name="Fitch D.H."/>
            <person name="Piano F."/>
        </authorList>
    </citation>
    <scope>NUCLEOTIDE SEQUENCE [LARGE SCALE GENOMIC DNA]</scope>
    <source>
        <strain evidence="2">PF1309</strain>
    </source>
</reference>
<sequence length="453" mass="50128">MDHQPRGREQNNCSLRNNTLFKSYVKLLNNKWTAVAEDSVSEREEQQAATEPTRSESQEVDISKKSDNDKGRDWLEAIKEVEEEPNMECEDEDGKTGEMYAAEAIKEVEEQQSDTIVENDEEKGKQTAESTELENGEAVKADKEIRNMDSMESLKDMDGVPSMETVELMKEEKICAKQNMDEAKEKLQINNCSTPFMSPPLSDKSSDMHPYGDYQSMLSPSPMRTRDNFSLGCINSNLLHSGIESPVSTTLRADTSTPLLKVDTSLELPDNYSSPEGIKGTGIVAEVTSHIEKVSVRPDELKRSNGTATIGAEKRNCFHAMNQVPEPESQSDRNVPLCCPVCDSNWAFDCPGCKGNDSVSTESGYRSLTAKEEGCPVILSSKCSHVFHYHCVYDSPIPLTQSARRLLVDLCPVCCLLDSPSDNSSTQSQAQSQTNFLAPPNFNTAITFDAASI</sequence>
<feature type="compositionally biased region" description="Basic and acidic residues" evidence="1">
    <location>
        <begin position="53"/>
        <end position="72"/>
    </location>
</feature>
<keyword evidence="3" id="KW-1185">Reference proteome</keyword>
<proteinExistence type="predicted"/>
<evidence type="ECO:0000313" key="3">
    <source>
        <dbReference type="Proteomes" id="UP000218231"/>
    </source>
</evidence>
<name>A0A2A2LAF0_9BILA</name>
<accession>A0A2A2LAF0</accession>
<protein>
    <submittedName>
        <fullName evidence="2">Uncharacterized protein</fullName>
    </submittedName>
</protein>